<gene>
    <name evidence="1" type="ORF">E1B28_006874</name>
</gene>
<dbReference type="AlphaFoldDB" id="A0A9P7UTG3"/>
<accession>A0A9P7UTG3</accession>
<dbReference type="RefSeq" id="XP_043009655.1">
    <property type="nucleotide sequence ID" value="XM_043151575.1"/>
</dbReference>
<organism evidence="1 2">
    <name type="scientific">Marasmius oreades</name>
    <name type="common">fairy-ring Marasmius</name>
    <dbReference type="NCBI Taxonomy" id="181124"/>
    <lineage>
        <taxon>Eukaryota</taxon>
        <taxon>Fungi</taxon>
        <taxon>Dikarya</taxon>
        <taxon>Basidiomycota</taxon>
        <taxon>Agaricomycotina</taxon>
        <taxon>Agaricomycetes</taxon>
        <taxon>Agaricomycetidae</taxon>
        <taxon>Agaricales</taxon>
        <taxon>Marasmiineae</taxon>
        <taxon>Marasmiaceae</taxon>
        <taxon>Marasmius</taxon>
    </lineage>
</organism>
<proteinExistence type="predicted"/>
<comment type="caution">
    <text evidence="1">The sequence shown here is derived from an EMBL/GenBank/DDBJ whole genome shotgun (WGS) entry which is preliminary data.</text>
</comment>
<evidence type="ECO:0000313" key="1">
    <source>
        <dbReference type="EMBL" id="KAG7093185.1"/>
    </source>
</evidence>
<dbReference type="EMBL" id="CM032184">
    <property type="protein sequence ID" value="KAG7093185.1"/>
    <property type="molecule type" value="Genomic_DNA"/>
</dbReference>
<sequence length="201" mass="23589">MPKSTRARKIKRSRSSYKCTCWRFCRAPPDGKVVSKTTYHSHKEQRELEKGVRLEDLENRRSRQKSTIARSRWQEEKREVDKVRRARNVKISLVGQIRYAEVLYYFNVIKENTRFTLAVITTFSPPNAEILQKSFKTLKVCSEGDSVTIIDAKWIIEVVGMIPFQQPGLAWDNKEEADQYFVLEKLYSNVVVHAEDDEEEI</sequence>
<evidence type="ECO:0000313" key="2">
    <source>
        <dbReference type="Proteomes" id="UP001049176"/>
    </source>
</evidence>
<keyword evidence="2" id="KW-1185">Reference proteome</keyword>
<dbReference type="KEGG" id="more:E1B28_006874"/>
<name>A0A9P7UTG3_9AGAR</name>
<dbReference type="Proteomes" id="UP001049176">
    <property type="component" value="Chromosome 4"/>
</dbReference>
<protein>
    <submittedName>
        <fullName evidence="1">Uncharacterized protein</fullName>
    </submittedName>
</protein>
<reference evidence="1" key="1">
    <citation type="journal article" date="2021" name="Genome Biol. Evol.">
        <title>The assembled and annotated genome of the fairy-ring fungus Marasmius oreades.</title>
        <authorList>
            <person name="Hiltunen M."/>
            <person name="Ament-Velasquez S.L."/>
            <person name="Johannesson H."/>
        </authorList>
    </citation>
    <scope>NUCLEOTIDE SEQUENCE</scope>
    <source>
        <strain evidence="1">03SP1</strain>
    </source>
</reference>
<dbReference type="OrthoDB" id="2669721at2759"/>
<dbReference type="GeneID" id="66075950"/>